<dbReference type="Proteomes" id="UP000472372">
    <property type="component" value="Chromosome 12"/>
</dbReference>
<dbReference type="AlphaFoldDB" id="A0A6S6WFL4"/>
<evidence type="ECO:0008006" key="3">
    <source>
        <dbReference type="Google" id="ProtNLM"/>
    </source>
</evidence>
<protein>
    <recommendedName>
        <fullName evidence="3">Aminoglycoside phosphotransferase domain-containing protein</fullName>
    </recommendedName>
</protein>
<gene>
    <name evidence="1" type="ORF">PTTW11_11200</name>
</gene>
<reference evidence="1" key="1">
    <citation type="submission" date="2021-02" db="EMBL/GenBank/DDBJ databases">
        <authorList>
            <person name="Syme A R."/>
            <person name="Syme A R."/>
            <person name="Moolhuijzen P."/>
        </authorList>
    </citation>
    <scope>NUCLEOTIDE SEQUENCE</scope>
    <source>
        <strain evidence="1">W1-1</strain>
    </source>
</reference>
<sequence>MKWWLGTGSSMYFILANSKRDPMDAAEKETFVLGRHTGFDSQTILVDDEGDGTGIIDWDNCIAVPCRVGYTSLAKFLRRDWSSW</sequence>
<name>A0A6S6WFL4_9PLEO</name>
<proteinExistence type="predicted"/>
<evidence type="ECO:0000313" key="1">
    <source>
        <dbReference type="EMBL" id="CAE7219655.1"/>
    </source>
</evidence>
<accession>A0A6S6WFL4</accession>
<evidence type="ECO:0000313" key="2">
    <source>
        <dbReference type="Proteomes" id="UP000472372"/>
    </source>
</evidence>
<dbReference type="EMBL" id="HG992988">
    <property type="protein sequence ID" value="CAE7219655.1"/>
    <property type="molecule type" value="Genomic_DNA"/>
</dbReference>
<organism evidence="1 2">
    <name type="scientific">Pyrenophora teres f. teres</name>
    <dbReference type="NCBI Taxonomy" id="97479"/>
    <lineage>
        <taxon>Eukaryota</taxon>
        <taxon>Fungi</taxon>
        <taxon>Dikarya</taxon>
        <taxon>Ascomycota</taxon>
        <taxon>Pezizomycotina</taxon>
        <taxon>Dothideomycetes</taxon>
        <taxon>Pleosporomycetidae</taxon>
        <taxon>Pleosporales</taxon>
        <taxon>Pleosporineae</taxon>
        <taxon>Pleosporaceae</taxon>
        <taxon>Pyrenophora</taxon>
    </lineage>
</organism>